<dbReference type="EMBL" id="GBZX01000471">
    <property type="protein sequence ID" value="JAG92269.1"/>
    <property type="molecule type" value="mRNA"/>
</dbReference>
<reference evidence="3" key="1">
    <citation type="journal article" date="2015" name="PLoS ONE">
        <title>An Insight into the Sialome of the Lone Star Tick, Amblyomma americanum, with a Glimpse on Its Time Dependent Gene Expression.</title>
        <authorList>
            <person name="Karim S."/>
            <person name="Ribeiro J.M."/>
        </authorList>
    </citation>
    <scope>NUCLEOTIDE SEQUENCE</scope>
    <source>
        <tissue evidence="3">Salivary gland</tissue>
    </source>
</reference>
<dbReference type="GO" id="GO:0004867">
    <property type="term" value="F:serine-type endopeptidase inhibitor activity"/>
    <property type="evidence" value="ECO:0007669"/>
    <property type="project" value="InterPro"/>
</dbReference>
<dbReference type="PROSITE" id="PS50279">
    <property type="entry name" value="BPTI_KUNITZ_2"/>
    <property type="match status" value="1"/>
</dbReference>
<dbReference type="SUPFAM" id="SSF57362">
    <property type="entry name" value="BPTI-like"/>
    <property type="match status" value="1"/>
</dbReference>
<dbReference type="InterPro" id="IPR036880">
    <property type="entry name" value="Kunitz_BPTI_sf"/>
</dbReference>
<name>A0A0C9S4M6_AMBAM</name>
<dbReference type="SMART" id="SM00131">
    <property type="entry name" value="KU"/>
    <property type="match status" value="1"/>
</dbReference>
<keyword evidence="1" id="KW-0732">Signal</keyword>
<dbReference type="AlphaFoldDB" id="A0A0C9S4M6"/>
<accession>A0A0C9S4M6</accession>
<evidence type="ECO:0000313" key="3">
    <source>
        <dbReference type="EMBL" id="JAG92269.1"/>
    </source>
</evidence>
<evidence type="ECO:0000259" key="2">
    <source>
        <dbReference type="PROSITE" id="PS50279"/>
    </source>
</evidence>
<sequence>MIRFFLVRLVCVAGTIGTTYPHMVEENKLLEVSSRGLTQNACTLPKRESCDFQNLVFRYGYNQTSKKCVLFETTDCTDGYSNVYYTRQKCLETCDKDSVCLQNNYSYDGWYGSYIRYDAKKDDCVEFFTTLAENHIWPGGNVFRNKSDCMKACMPNTRL</sequence>
<proteinExistence type="evidence at transcript level"/>
<evidence type="ECO:0000256" key="1">
    <source>
        <dbReference type="SAM" id="SignalP"/>
    </source>
</evidence>
<feature type="chain" id="PRO_5002219609" evidence="1">
    <location>
        <begin position="18"/>
        <end position="159"/>
    </location>
</feature>
<dbReference type="InterPro" id="IPR002223">
    <property type="entry name" value="Kunitz_BPTI"/>
</dbReference>
<feature type="signal peptide" evidence="1">
    <location>
        <begin position="1"/>
        <end position="17"/>
    </location>
</feature>
<dbReference type="Gene3D" id="4.10.410.10">
    <property type="entry name" value="Pancreatic trypsin inhibitor Kunitz domain"/>
    <property type="match status" value="1"/>
</dbReference>
<protein>
    <submittedName>
        <fullName evidence="3">Putative tick kunitz 10</fullName>
    </submittedName>
</protein>
<feature type="domain" description="BPTI/Kunitz inhibitor" evidence="2">
    <location>
        <begin position="42"/>
        <end position="94"/>
    </location>
</feature>
<organism evidence="3">
    <name type="scientific">Amblyomma americanum</name>
    <name type="common">Lone star tick</name>
    <dbReference type="NCBI Taxonomy" id="6943"/>
    <lineage>
        <taxon>Eukaryota</taxon>
        <taxon>Metazoa</taxon>
        <taxon>Ecdysozoa</taxon>
        <taxon>Arthropoda</taxon>
        <taxon>Chelicerata</taxon>
        <taxon>Arachnida</taxon>
        <taxon>Acari</taxon>
        <taxon>Parasitiformes</taxon>
        <taxon>Ixodida</taxon>
        <taxon>Ixodoidea</taxon>
        <taxon>Ixodidae</taxon>
        <taxon>Amblyomminae</taxon>
        <taxon>Amblyomma</taxon>
    </lineage>
</organism>